<dbReference type="EMBL" id="ACFL01000006">
    <property type="protein sequence ID" value="EEU09181.1"/>
    <property type="molecule type" value="Genomic_DNA"/>
</dbReference>
<dbReference type="InterPro" id="IPR050835">
    <property type="entry name" value="ABC_transporter_sub-D"/>
</dbReference>
<dbReference type="InterPro" id="IPR003593">
    <property type="entry name" value="AAA+_ATPase"/>
</dbReference>
<keyword evidence="7" id="KW-0472">Membrane</keyword>
<dbReference type="GO" id="GO:0015910">
    <property type="term" value="P:long-chain fatty acid import into peroxisome"/>
    <property type="evidence" value="ECO:0007669"/>
    <property type="project" value="TreeGrafter"/>
</dbReference>
<name>C7GJ21_YEAS2</name>
<evidence type="ECO:0000313" key="12">
    <source>
        <dbReference type="Proteomes" id="UP000008073"/>
    </source>
</evidence>
<reference evidence="11 12" key="1">
    <citation type="journal article" date="2009" name="Genome Res.">
        <title>Genome structure of a Saccharomyces cerevisiae strain widely used in bioethanol production.</title>
        <authorList>
            <person name="Argueso J.L."/>
            <person name="Carazzolle M.F."/>
            <person name="Mieczkowski P.A."/>
            <person name="Duarte F.M."/>
            <person name="Netto O.V."/>
            <person name="Missawa S.K."/>
            <person name="Galzerani F."/>
            <person name="Costa G.G."/>
            <person name="Vidal R.O."/>
            <person name="Noronha M.F."/>
            <person name="Dominska M."/>
            <person name="Andrietta M.G."/>
            <person name="Andrietta S.R."/>
            <person name="Cunha A.F."/>
            <person name="Gomes L.H."/>
            <person name="Tavares F.C."/>
            <person name="Alcarde A.R."/>
            <person name="Dietrich F.S."/>
            <person name="McCusker J.H."/>
            <person name="Petes T.D."/>
            <person name="Pereira G.A."/>
        </authorList>
    </citation>
    <scope>NUCLEOTIDE SEQUENCE [LARGE SCALE GENOMIC DNA]</scope>
    <source>
        <strain evidence="11 12">JAY291</strain>
    </source>
</reference>
<evidence type="ECO:0000256" key="2">
    <source>
        <dbReference type="ARBA" id="ARBA00022448"/>
    </source>
</evidence>
<dbReference type="SUPFAM" id="SSF52540">
    <property type="entry name" value="P-loop containing nucleoside triphosphate hydrolases"/>
    <property type="match status" value="1"/>
</dbReference>
<dbReference type="Pfam" id="PF00005">
    <property type="entry name" value="ABC_tran"/>
    <property type="match status" value="1"/>
</dbReference>
<dbReference type="SUPFAM" id="SSF90123">
    <property type="entry name" value="ABC transporter transmembrane region"/>
    <property type="match status" value="1"/>
</dbReference>
<feature type="compositionally biased region" description="Basic residues" evidence="8">
    <location>
        <begin position="839"/>
        <end position="851"/>
    </location>
</feature>
<dbReference type="Gene3D" id="3.40.50.300">
    <property type="entry name" value="P-loop containing nucleotide triphosphate hydrolases"/>
    <property type="match status" value="1"/>
</dbReference>
<proteinExistence type="inferred from homology"/>
<evidence type="ECO:0000256" key="7">
    <source>
        <dbReference type="ARBA" id="ARBA00023136"/>
    </source>
</evidence>
<evidence type="ECO:0000256" key="5">
    <source>
        <dbReference type="ARBA" id="ARBA00022840"/>
    </source>
</evidence>
<keyword evidence="2" id="KW-0813">Transport</keyword>
<evidence type="ECO:0000256" key="6">
    <source>
        <dbReference type="ARBA" id="ARBA00022989"/>
    </source>
</evidence>
<dbReference type="Proteomes" id="UP000008073">
    <property type="component" value="Unassembled WGS sequence"/>
</dbReference>
<evidence type="ECO:0000256" key="4">
    <source>
        <dbReference type="ARBA" id="ARBA00022741"/>
    </source>
</evidence>
<gene>
    <name evidence="11" type="primary">PXA2</name>
    <name evidence="11" type="ORF">C1Q_00140</name>
</gene>
<evidence type="ECO:0000259" key="9">
    <source>
        <dbReference type="PROSITE" id="PS50893"/>
    </source>
</evidence>
<dbReference type="InterPro" id="IPR036640">
    <property type="entry name" value="ABC1_TM_sf"/>
</dbReference>
<comment type="similarity">
    <text evidence="1">Belongs to the ABC transporter superfamily. ABCD family. Peroxisomal fatty acyl CoA transporter (TC 3.A.1.203) subfamily.</text>
</comment>
<dbReference type="OrthoDB" id="422637at2759"/>
<feature type="compositionally biased region" description="Basic and acidic residues" evidence="8">
    <location>
        <begin position="40"/>
        <end position="65"/>
    </location>
</feature>
<organism evidence="11 12">
    <name type="scientific">Saccharomyces cerevisiae (strain JAY291)</name>
    <name type="common">Baker's yeast</name>
    <dbReference type="NCBI Taxonomy" id="574961"/>
    <lineage>
        <taxon>Eukaryota</taxon>
        <taxon>Fungi</taxon>
        <taxon>Dikarya</taxon>
        <taxon>Ascomycota</taxon>
        <taxon>Saccharomycotina</taxon>
        <taxon>Saccharomycetes</taxon>
        <taxon>Saccharomycetales</taxon>
        <taxon>Saccharomycetaceae</taxon>
        <taxon>Saccharomyces</taxon>
    </lineage>
</organism>
<comment type="caution">
    <text evidence="11">The sequence shown here is derived from an EMBL/GenBank/DDBJ whole genome shotgun (WGS) entry which is preliminary data.</text>
</comment>
<protein>
    <submittedName>
        <fullName evidence="11">Pxa2p</fullName>
    </submittedName>
</protein>
<keyword evidence="4" id="KW-0547">Nucleotide-binding</keyword>
<dbReference type="Pfam" id="PF06472">
    <property type="entry name" value="ABC_membrane_2"/>
    <property type="match status" value="1"/>
</dbReference>
<dbReference type="InterPro" id="IPR027417">
    <property type="entry name" value="P-loop_NTPase"/>
</dbReference>
<keyword evidence="5" id="KW-0067">ATP-binding</keyword>
<dbReference type="GO" id="GO:0005324">
    <property type="term" value="F:long-chain fatty acid transmembrane transporter activity"/>
    <property type="evidence" value="ECO:0007669"/>
    <property type="project" value="TreeGrafter"/>
</dbReference>
<accession>C7GJ21</accession>
<feature type="region of interest" description="Disordered" evidence="8">
    <location>
        <begin position="33"/>
        <end position="80"/>
    </location>
</feature>
<evidence type="ECO:0000256" key="3">
    <source>
        <dbReference type="ARBA" id="ARBA00022692"/>
    </source>
</evidence>
<dbReference type="GO" id="GO:0140359">
    <property type="term" value="F:ABC-type transporter activity"/>
    <property type="evidence" value="ECO:0007669"/>
    <property type="project" value="InterPro"/>
</dbReference>
<dbReference type="PANTHER" id="PTHR11384:SF69">
    <property type="entry name" value="PEROXISOMAL LONG-CHAIN FATTY ACID IMPORT PROTEIN 1"/>
    <property type="match status" value="1"/>
</dbReference>
<dbReference type="GO" id="GO:0005778">
    <property type="term" value="C:peroxisomal membrane"/>
    <property type="evidence" value="ECO:0007669"/>
    <property type="project" value="TreeGrafter"/>
</dbReference>
<sequence length="869" mass="99262">MISIASAFYQKHRVNLLRSSYIILLLATLYNSNSSSSNNKTDKKDSESTVLENKKIEEGKETAVDREEDESSKEELTIVSKHSTDSEDGAIIIDKESKTNHKGGERKGKVDFLFKLLLHDKKCLILFITQAILLNIRTLLSLRVATLDGQLVSTLVRAQYANFTKILLGKWMILGIPASFINSLISYTTKLCAVTINRKVSDFLLSKYLSNHHTFYSVASAESVSEIQDNLTKDIYTFSMNSSLLLNQLLKPMLDLILCSFKLLTSNTSVMGEGTLALGLIVYASNSLLKLIQPNFTRLTMASASLESWFRSLHSNLHSSNEEIALLRGQKRELENVDYSFYRLVLFLNREIKARAIYDVATAFVIKYTWGAAGLVLCSIPIFFKNKPSEDTLQLKEPGNDMTADFITNRRLLVTASSSIGRFVELKRNIQQLRGIRLRLNKFNDLLDANKGDDDKEPRDERCIVEYDDSRIKFENIPLITPADQVLVPELTFDLKHGNHLLIIGPNGCGKSSLFRILGGLWPIRATPNKNHQSKLIMPRRTVDRDCAIFYLPQRPYMGNRSTFREQIIYPDSIEQFKERYHNDYDRGDADLIKILQLLDLEDLVTENMSLLLAQRTSKNDSQQLSTEDNQSPCAIKVRDAFSIVRNWSEELTIGVQQRLAMARMYYHKPKFAVLDECTSAVAPEMEQRMYENAQNFGISLISVCHRTSLWHFHNYLLKFDGKGGYQFGPFNPKERLCNEEKLLELNAILDQQVPLWERKLKDLTIAKESNIIRKSETNLNLFEKIEDPKTSKSNALFNANKGQRITSPTGQETSKRLPLFSQPSSSASSNLLRNNKSLNKKVKTKRKKERRGNIHSQRRIQIMYKLDK</sequence>
<dbReference type="PROSITE" id="PS50929">
    <property type="entry name" value="ABC_TM1F"/>
    <property type="match status" value="1"/>
</dbReference>
<dbReference type="SMART" id="SM00382">
    <property type="entry name" value="AAA"/>
    <property type="match status" value="1"/>
</dbReference>
<dbReference type="GO" id="GO:0042760">
    <property type="term" value="P:very long-chain fatty acid catabolic process"/>
    <property type="evidence" value="ECO:0007669"/>
    <property type="project" value="TreeGrafter"/>
</dbReference>
<feature type="compositionally biased region" description="Low complexity" evidence="8">
    <location>
        <begin position="820"/>
        <end position="838"/>
    </location>
</feature>
<dbReference type="GO" id="GO:0007031">
    <property type="term" value="P:peroxisome organization"/>
    <property type="evidence" value="ECO:0007669"/>
    <property type="project" value="TreeGrafter"/>
</dbReference>
<dbReference type="PROSITE" id="PS50893">
    <property type="entry name" value="ABC_TRANSPORTER_2"/>
    <property type="match status" value="1"/>
</dbReference>
<dbReference type="GO" id="GO:0005524">
    <property type="term" value="F:ATP binding"/>
    <property type="evidence" value="ECO:0007669"/>
    <property type="project" value="UniProtKB-KW"/>
</dbReference>
<feature type="domain" description="ABC transmembrane type-1" evidence="10">
    <location>
        <begin position="136"/>
        <end position="366"/>
    </location>
</feature>
<dbReference type="GO" id="GO:0006635">
    <property type="term" value="P:fatty acid beta-oxidation"/>
    <property type="evidence" value="ECO:0007669"/>
    <property type="project" value="TreeGrafter"/>
</dbReference>
<evidence type="ECO:0000259" key="10">
    <source>
        <dbReference type="PROSITE" id="PS50929"/>
    </source>
</evidence>
<dbReference type="AlphaFoldDB" id="C7GJ21"/>
<dbReference type="PANTHER" id="PTHR11384">
    <property type="entry name" value="ATP-BINDING CASSETTE, SUB-FAMILY D MEMBER"/>
    <property type="match status" value="1"/>
</dbReference>
<keyword evidence="3" id="KW-0812">Transmembrane</keyword>
<feature type="compositionally biased region" description="Polar residues" evidence="8">
    <location>
        <begin position="800"/>
        <end position="813"/>
    </location>
</feature>
<evidence type="ECO:0000313" key="11">
    <source>
        <dbReference type="EMBL" id="EEU09181.1"/>
    </source>
</evidence>
<dbReference type="CDD" id="cd03223">
    <property type="entry name" value="ABCD_peroxisomal_ALDP"/>
    <property type="match status" value="1"/>
</dbReference>
<evidence type="ECO:0000256" key="8">
    <source>
        <dbReference type="SAM" id="MobiDB-lite"/>
    </source>
</evidence>
<feature type="region of interest" description="Disordered" evidence="8">
    <location>
        <begin position="800"/>
        <end position="856"/>
    </location>
</feature>
<keyword evidence="6" id="KW-1133">Transmembrane helix</keyword>
<dbReference type="InterPro" id="IPR003439">
    <property type="entry name" value="ABC_transporter-like_ATP-bd"/>
</dbReference>
<feature type="domain" description="ABC transporter" evidence="9">
    <location>
        <begin position="472"/>
        <end position="747"/>
    </location>
</feature>
<dbReference type="GO" id="GO:0016887">
    <property type="term" value="F:ATP hydrolysis activity"/>
    <property type="evidence" value="ECO:0007669"/>
    <property type="project" value="InterPro"/>
</dbReference>
<dbReference type="InterPro" id="IPR011527">
    <property type="entry name" value="ABC1_TM_dom"/>
</dbReference>
<evidence type="ECO:0000256" key="1">
    <source>
        <dbReference type="ARBA" id="ARBA00008575"/>
    </source>
</evidence>